<evidence type="ECO:0000313" key="1">
    <source>
        <dbReference type="EMBL" id="KAJ7653521.1"/>
    </source>
</evidence>
<dbReference type="Proteomes" id="UP001221757">
    <property type="component" value="Unassembled WGS sequence"/>
</dbReference>
<keyword evidence="2" id="KW-1185">Reference proteome</keyword>
<organism evidence="1 2">
    <name type="scientific">Mycena rosella</name>
    <name type="common">Pink bonnet</name>
    <name type="synonym">Agaricus rosellus</name>
    <dbReference type="NCBI Taxonomy" id="1033263"/>
    <lineage>
        <taxon>Eukaryota</taxon>
        <taxon>Fungi</taxon>
        <taxon>Dikarya</taxon>
        <taxon>Basidiomycota</taxon>
        <taxon>Agaricomycotina</taxon>
        <taxon>Agaricomycetes</taxon>
        <taxon>Agaricomycetidae</taxon>
        <taxon>Agaricales</taxon>
        <taxon>Marasmiineae</taxon>
        <taxon>Mycenaceae</taxon>
        <taxon>Mycena</taxon>
    </lineage>
</organism>
<name>A0AAD7CMQ4_MYCRO</name>
<dbReference type="EMBL" id="JARKIE010000333">
    <property type="protein sequence ID" value="KAJ7653521.1"/>
    <property type="molecule type" value="Genomic_DNA"/>
</dbReference>
<reference evidence="1" key="1">
    <citation type="submission" date="2023-03" db="EMBL/GenBank/DDBJ databases">
        <title>Massive genome expansion in bonnet fungi (Mycena s.s.) driven by repeated elements and novel gene families across ecological guilds.</title>
        <authorList>
            <consortium name="Lawrence Berkeley National Laboratory"/>
            <person name="Harder C.B."/>
            <person name="Miyauchi S."/>
            <person name="Viragh M."/>
            <person name="Kuo A."/>
            <person name="Thoen E."/>
            <person name="Andreopoulos B."/>
            <person name="Lu D."/>
            <person name="Skrede I."/>
            <person name="Drula E."/>
            <person name="Henrissat B."/>
            <person name="Morin E."/>
            <person name="Kohler A."/>
            <person name="Barry K."/>
            <person name="LaButti K."/>
            <person name="Morin E."/>
            <person name="Salamov A."/>
            <person name="Lipzen A."/>
            <person name="Mereny Z."/>
            <person name="Hegedus B."/>
            <person name="Baldrian P."/>
            <person name="Stursova M."/>
            <person name="Weitz H."/>
            <person name="Taylor A."/>
            <person name="Grigoriev I.V."/>
            <person name="Nagy L.G."/>
            <person name="Martin F."/>
            <person name="Kauserud H."/>
        </authorList>
    </citation>
    <scope>NUCLEOTIDE SEQUENCE</scope>
    <source>
        <strain evidence="1">CBHHK067</strain>
    </source>
</reference>
<gene>
    <name evidence="1" type="ORF">B0H17DRAFT_395030</name>
</gene>
<protein>
    <submittedName>
        <fullName evidence="1">Uncharacterized protein</fullName>
    </submittedName>
</protein>
<accession>A0AAD7CMQ4</accession>
<proteinExistence type="predicted"/>
<dbReference type="AlphaFoldDB" id="A0AAD7CMQ4"/>
<evidence type="ECO:0000313" key="2">
    <source>
        <dbReference type="Proteomes" id="UP001221757"/>
    </source>
</evidence>
<sequence length="233" mass="26218">MCRCGRRDGAHGLAPDVPDATSVSCTYGRGGCDYFGVRALLPHQRGFEAQIRLVHRPRVFHATLCPRLKTYRTPLSRPPPPLSPRPVHRRRSFSSYGVWRRSDPATILLRCLWSRSLPLALYASSCAHLPSLLSFCGQTIRCTGYITVQVFCNASTCMHGSLWKHVFNRTESPWTEVIKTEPVARGAHPLSMSWSVERFTRKILARLRAGFIQETTGTLLHRDPGARGVPRIQ</sequence>
<comment type="caution">
    <text evidence="1">The sequence shown here is derived from an EMBL/GenBank/DDBJ whole genome shotgun (WGS) entry which is preliminary data.</text>
</comment>